<proteinExistence type="predicted"/>
<evidence type="ECO:0000313" key="2">
    <source>
        <dbReference type="Proteomes" id="UP000001699"/>
    </source>
</evidence>
<dbReference type="AlphaFoldDB" id="B0Y9L9"/>
<keyword evidence="2" id="KW-1185">Reference proteome</keyword>
<dbReference type="Proteomes" id="UP000001699">
    <property type="component" value="Unassembled WGS sequence"/>
</dbReference>
<organism evidence="1 2">
    <name type="scientific">Aspergillus fumigatus (strain CBS 144.89 / FGSC A1163 / CEA10)</name>
    <name type="common">Neosartorya fumigata</name>
    <dbReference type="NCBI Taxonomy" id="451804"/>
    <lineage>
        <taxon>Eukaryota</taxon>
        <taxon>Fungi</taxon>
        <taxon>Dikarya</taxon>
        <taxon>Ascomycota</taxon>
        <taxon>Pezizomycotina</taxon>
        <taxon>Eurotiomycetes</taxon>
        <taxon>Eurotiomycetidae</taxon>
        <taxon>Eurotiales</taxon>
        <taxon>Aspergillaceae</taxon>
        <taxon>Aspergillus</taxon>
        <taxon>Aspergillus subgen. Fumigati</taxon>
    </lineage>
</organism>
<dbReference type="HOGENOM" id="CLU_2621572_0_0_1"/>
<protein>
    <submittedName>
        <fullName evidence="1">Uncharacterized protein</fullName>
    </submittedName>
</protein>
<gene>
    <name evidence="1" type="ORF">AFUB_081530</name>
</gene>
<dbReference type="EMBL" id="DS499600">
    <property type="protein sequence ID" value="EDP48712.1"/>
    <property type="molecule type" value="Genomic_DNA"/>
</dbReference>
<dbReference type="VEuPathDB" id="FungiDB:AFUB_081530"/>
<sequence>MTKQKLQFGVVRKEEHHYCGSSSILTINPGGTSTSMVVLPKGFGGGLRQVLHWGRGVAVFKGIGKDEVFAFVDFAEAV</sequence>
<name>B0Y9L9_ASPFC</name>
<reference evidence="1 2" key="1">
    <citation type="journal article" date="2008" name="PLoS Genet.">
        <title>Genomic islands in the pathogenic filamentous fungus Aspergillus fumigatus.</title>
        <authorList>
            <person name="Fedorova N.D."/>
            <person name="Khaldi N."/>
            <person name="Joardar V.S."/>
            <person name="Maiti R."/>
            <person name="Amedeo P."/>
            <person name="Anderson M.J."/>
            <person name="Crabtree J."/>
            <person name="Silva J.C."/>
            <person name="Badger J.H."/>
            <person name="Albarraq A."/>
            <person name="Angiuoli S."/>
            <person name="Bussey H."/>
            <person name="Bowyer P."/>
            <person name="Cotty P.J."/>
            <person name="Dyer P.S."/>
            <person name="Egan A."/>
            <person name="Galens K."/>
            <person name="Fraser-Liggett C.M."/>
            <person name="Haas B.J."/>
            <person name="Inman J.M."/>
            <person name="Kent R."/>
            <person name="Lemieux S."/>
            <person name="Malavazi I."/>
            <person name="Orvis J."/>
            <person name="Roemer T."/>
            <person name="Ronning C.M."/>
            <person name="Sundaram J.P."/>
            <person name="Sutton G."/>
            <person name="Turner G."/>
            <person name="Venter J.C."/>
            <person name="White O.R."/>
            <person name="Whitty B.R."/>
            <person name="Youngman P."/>
            <person name="Wolfe K.H."/>
            <person name="Goldman G.H."/>
            <person name="Wortman J.R."/>
            <person name="Jiang B."/>
            <person name="Denning D.W."/>
            <person name="Nierman W.C."/>
        </authorList>
    </citation>
    <scope>NUCLEOTIDE SEQUENCE [LARGE SCALE GENOMIC DNA]</scope>
    <source>
        <strain evidence="2">CBS 144.89 / FGSC A1163 / CEA10</strain>
    </source>
</reference>
<accession>B0Y9L9</accession>
<evidence type="ECO:0000313" key="1">
    <source>
        <dbReference type="EMBL" id="EDP48712.1"/>
    </source>
</evidence>